<proteinExistence type="predicted"/>
<evidence type="ECO:0000313" key="3">
    <source>
        <dbReference type="Proteomes" id="UP000671828"/>
    </source>
</evidence>
<organism evidence="2 3">
    <name type="scientific">Saccharothrix algeriensis</name>
    <dbReference type="NCBI Taxonomy" id="173560"/>
    <lineage>
        <taxon>Bacteria</taxon>
        <taxon>Bacillati</taxon>
        <taxon>Actinomycetota</taxon>
        <taxon>Actinomycetes</taxon>
        <taxon>Pseudonocardiales</taxon>
        <taxon>Pseudonocardiaceae</taxon>
        <taxon>Saccharothrix</taxon>
    </lineage>
</organism>
<accession>A0A8T8I2G9</accession>
<evidence type="ECO:0000313" key="1">
    <source>
        <dbReference type="EMBL" id="MBM7810496.1"/>
    </source>
</evidence>
<sequence length="407" mass="43355">MSTTSPPRAPFALEVDLSRPRGEVALAAPAEFGAITVHERHVTVDRSRVHLGDLFYAVDGAVIRFSADPSALAGPPALTDHLLHHLLARTLDIRGEVDRTALAGVRRLPARGVTRISPEMARGRCAPFPWAPPRVARGRRAREVEARLAELAGAVVGDTLAVSGGISSAFLHRCAPGARTLTIAPQDVALTTPPLVHALAVAPARSLASGLGLRPLFTASRTSAVVDKPRRGESGAPARPVVPWLTAAGARVAHDLVESSRHSWETWLSEVDGEEAGLAWSWSAPDVGAVITEADRLGVAHRSPAQVPEFVELARALPRAARSDLAFLRRDAAPGTFVSSGEQRVRRLAVDRADARAGRPLPTLVLADAGLVDPNAFAAVLAHPFLREQHALALIRTLEVEQWLSTR</sequence>
<protein>
    <recommendedName>
        <fullName evidence="5">Asparagine synthase</fullName>
    </recommendedName>
</protein>
<dbReference type="Proteomes" id="UP001195724">
    <property type="component" value="Unassembled WGS sequence"/>
</dbReference>
<gene>
    <name evidence="2" type="ORF">J7S33_07135</name>
    <name evidence="1" type="ORF">JOE68_001361</name>
</gene>
<dbReference type="EMBL" id="CP072788">
    <property type="protein sequence ID" value="QTR04620.1"/>
    <property type="molecule type" value="Genomic_DNA"/>
</dbReference>
<evidence type="ECO:0000313" key="4">
    <source>
        <dbReference type="Proteomes" id="UP001195724"/>
    </source>
</evidence>
<dbReference type="Proteomes" id="UP000671828">
    <property type="component" value="Chromosome"/>
</dbReference>
<dbReference type="EMBL" id="JAFBCL010000001">
    <property type="protein sequence ID" value="MBM7810496.1"/>
    <property type="molecule type" value="Genomic_DNA"/>
</dbReference>
<reference evidence="1 4" key="1">
    <citation type="submission" date="2021-01" db="EMBL/GenBank/DDBJ databases">
        <title>Sequencing the genomes of 1000 actinobacteria strains.</title>
        <authorList>
            <person name="Klenk H.-P."/>
        </authorList>
    </citation>
    <scope>NUCLEOTIDE SEQUENCE [LARGE SCALE GENOMIC DNA]</scope>
    <source>
        <strain evidence="1 4">DSM 44581</strain>
    </source>
</reference>
<dbReference type="AlphaFoldDB" id="A0A8T8I2G9"/>
<keyword evidence="4" id="KW-1185">Reference proteome</keyword>
<reference evidence="2" key="2">
    <citation type="submission" date="2021-04" db="EMBL/GenBank/DDBJ databases">
        <title>Saccharothrix algeriensis WGS.</title>
        <authorList>
            <person name="Stuskova K."/>
            <person name="Hakalova E."/>
            <person name="Tebbal A.B."/>
            <person name="Eichmeier A."/>
        </authorList>
    </citation>
    <scope>NUCLEOTIDE SEQUENCE</scope>
    <source>
        <strain evidence="2">NRRL B-24137</strain>
    </source>
</reference>
<name>A0A8T8I2G9_9PSEU</name>
<evidence type="ECO:0008006" key="5">
    <source>
        <dbReference type="Google" id="ProtNLM"/>
    </source>
</evidence>
<evidence type="ECO:0000313" key="2">
    <source>
        <dbReference type="EMBL" id="QTR04620.1"/>
    </source>
</evidence>
<dbReference type="RefSeq" id="WP_204841465.1">
    <property type="nucleotide sequence ID" value="NZ_JAFBCL010000001.1"/>
</dbReference>